<dbReference type="GO" id="GO:0003677">
    <property type="term" value="F:DNA binding"/>
    <property type="evidence" value="ECO:0007669"/>
    <property type="project" value="InterPro"/>
</dbReference>
<organism evidence="2 3">
    <name type="scientific">Ructibacterium gallinarum</name>
    <dbReference type="NCBI Taxonomy" id="2779355"/>
    <lineage>
        <taxon>Bacteria</taxon>
        <taxon>Bacillati</taxon>
        <taxon>Bacillota</taxon>
        <taxon>Clostridia</taxon>
        <taxon>Eubacteriales</taxon>
        <taxon>Oscillospiraceae</taxon>
        <taxon>Ructibacterium</taxon>
    </lineage>
</organism>
<name>A0A9D5R7X4_9FIRM</name>
<dbReference type="InterPro" id="IPR001387">
    <property type="entry name" value="Cro/C1-type_HTH"/>
</dbReference>
<dbReference type="PROSITE" id="PS50943">
    <property type="entry name" value="HTH_CROC1"/>
    <property type="match status" value="1"/>
</dbReference>
<protein>
    <submittedName>
        <fullName evidence="2">Helix-turn-helix domain-containing protein</fullName>
    </submittedName>
</protein>
<evidence type="ECO:0000313" key="2">
    <source>
        <dbReference type="EMBL" id="MBE5039716.1"/>
    </source>
</evidence>
<dbReference type="Gene3D" id="1.10.260.40">
    <property type="entry name" value="lambda repressor-like DNA-binding domains"/>
    <property type="match status" value="1"/>
</dbReference>
<reference evidence="2" key="1">
    <citation type="submission" date="2020-10" db="EMBL/GenBank/DDBJ databases">
        <title>ChiBAC.</title>
        <authorList>
            <person name="Zenner C."/>
            <person name="Hitch T.C.A."/>
            <person name="Clavel T."/>
        </authorList>
    </citation>
    <scope>NUCLEOTIDE SEQUENCE</scope>
    <source>
        <strain evidence="2">DSM 107454</strain>
    </source>
</reference>
<dbReference type="AlphaFoldDB" id="A0A9D5R7X4"/>
<dbReference type="SUPFAM" id="SSF47413">
    <property type="entry name" value="lambda repressor-like DNA-binding domains"/>
    <property type="match status" value="1"/>
</dbReference>
<evidence type="ECO:0000259" key="1">
    <source>
        <dbReference type="PROSITE" id="PS50943"/>
    </source>
</evidence>
<evidence type="ECO:0000313" key="3">
    <source>
        <dbReference type="Proteomes" id="UP000806542"/>
    </source>
</evidence>
<dbReference type="InterPro" id="IPR010982">
    <property type="entry name" value="Lambda_DNA-bd_dom_sf"/>
</dbReference>
<sequence>MARSYNKLWKLMIDKKMNKTQLRTAAKISSNAMAKLGRDESVPIETLEKICEVLHCDIGDITEVVLEDNENE</sequence>
<dbReference type="RefSeq" id="WP_226392281.1">
    <property type="nucleotide sequence ID" value="NZ_JADCKB010000007.1"/>
</dbReference>
<dbReference type="EMBL" id="JADCKB010000007">
    <property type="protein sequence ID" value="MBE5039716.1"/>
    <property type="molecule type" value="Genomic_DNA"/>
</dbReference>
<dbReference type="Proteomes" id="UP000806542">
    <property type="component" value="Unassembled WGS sequence"/>
</dbReference>
<feature type="domain" description="HTH cro/C1-type" evidence="1">
    <location>
        <begin position="44"/>
        <end position="61"/>
    </location>
</feature>
<proteinExistence type="predicted"/>
<comment type="caution">
    <text evidence="2">The sequence shown here is derived from an EMBL/GenBank/DDBJ whole genome shotgun (WGS) entry which is preliminary data.</text>
</comment>
<dbReference type="PANTHER" id="PTHR37301:SF1">
    <property type="entry name" value="DNA-BINDING PROTEIN"/>
    <property type="match status" value="1"/>
</dbReference>
<keyword evidence="3" id="KW-1185">Reference proteome</keyword>
<gene>
    <name evidence="2" type="ORF">INF28_04475</name>
</gene>
<accession>A0A9D5R7X4</accession>
<dbReference type="PANTHER" id="PTHR37301">
    <property type="entry name" value="DNA-BINDING PROTEIN-RELATED"/>
    <property type="match status" value="1"/>
</dbReference>
<dbReference type="Pfam" id="PF13443">
    <property type="entry name" value="HTH_26"/>
    <property type="match status" value="1"/>
</dbReference>